<dbReference type="GO" id="GO:0008017">
    <property type="term" value="F:microtubule binding"/>
    <property type="evidence" value="ECO:0007669"/>
    <property type="project" value="TreeGrafter"/>
</dbReference>
<feature type="region of interest" description="Disordered" evidence="1">
    <location>
        <begin position="136"/>
        <end position="170"/>
    </location>
</feature>
<dbReference type="SUPFAM" id="SSF47576">
    <property type="entry name" value="Calponin-homology domain, CH-domain"/>
    <property type="match status" value="1"/>
</dbReference>
<dbReference type="GO" id="GO:0005930">
    <property type="term" value="C:axoneme"/>
    <property type="evidence" value="ECO:0007669"/>
    <property type="project" value="TreeGrafter"/>
</dbReference>
<feature type="domain" description="Calponin-homology (CH)" evidence="2">
    <location>
        <begin position="9"/>
        <end position="114"/>
    </location>
</feature>
<dbReference type="FunFam" id="1.10.418.10:FF:000059">
    <property type="entry name" value="RIKEN cDNA 6430531B16 gene"/>
    <property type="match status" value="1"/>
</dbReference>
<dbReference type="PANTHER" id="PTHR12509">
    <property type="entry name" value="SPERMATOGENESIS-ASSOCIATED 4-RELATED"/>
    <property type="match status" value="1"/>
</dbReference>
<protein>
    <recommendedName>
        <fullName evidence="2">Calponin-homology (CH) domain-containing protein</fullName>
    </recommendedName>
</protein>
<gene>
    <name evidence="3" type="ORF">CJN711_LOCUS140</name>
</gene>
<dbReference type="Gene3D" id="1.10.418.10">
    <property type="entry name" value="Calponin-like domain"/>
    <property type="match status" value="1"/>
</dbReference>
<name>A0A814DGP4_9BILA</name>
<evidence type="ECO:0000259" key="2">
    <source>
        <dbReference type="PROSITE" id="PS50021"/>
    </source>
</evidence>
<dbReference type="GO" id="GO:0051493">
    <property type="term" value="P:regulation of cytoskeleton organization"/>
    <property type="evidence" value="ECO:0007669"/>
    <property type="project" value="TreeGrafter"/>
</dbReference>
<dbReference type="InterPro" id="IPR052111">
    <property type="entry name" value="Spermatogenesis_Ciliary_MAP"/>
</dbReference>
<feature type="region of interest" description="Disordered" evidence="1">
    <location>
        <begin position="236"/>
        <end position="261"/>
    </location>
</feature>
<sequence>MSWDIKLDDQILQDLYAWIDQIQLSRPKRRIEKDFSDGVMVAELIRYYFPSWVDLHNYAAANSTQQKLINWGLLNRKIFCRFGLNVPEHIMRGICLGRAGLIEIFLYNLRTKIDDYLYGMETHSSDPEYRVLHQKKKTSEANTLTSRQVQQYSSSTEQNSMSKSRMNGGNVSKKLQSMYNLNTDLVSRIEYDEKEQESIAKDEEIQILQAKIRRLEHLLHLKDVRVDELSMQLDQTRNSADAGVGSSDRRQPTHTPFNGRK</sequence>
<reference evidence="3" key="1">
    <citation type="submission" date="2021-02" db="EMBL/GenBank/DDBJ databases">
        <authorList>
            <person name="Nowell W R."/>
        </authorList>
    </citation>
    <scope>NUCLEOTIDE SEQUENCE</scope>
</reference>
<dbReference type="EMBL" id="CAJNOV010000015">
    <property type="protein sequence ID" value="CAF0955184.1"/>
    <property type="molecule type" value="Genomic_DNA"/>
</dbReference>
<dbReference type="PROSITE" id="PS50021">
    <property type="entry name" value="CH"/>
    <property type="match status" value="1"/>
</dbReference>
<organism evidence="3 4">
    <name type="scientific">Rotaria magnacalcarata</name>
    <dbReference type="NCBI Taxonomy" id="392030"/>
    <lineage>
        <taxon>Eukaryota</taxon>
        <taxon>Metazoa</taxon>
        <taxon>Spiralia</taxon>
        <taxon>Gnathifera</taxon>
        <taxon>Rotifera</taxon>
        <taxon>Eurotatoria</taxon>
        <taxon>Bdelloidea</taxon>
        <taxon>Philodinida</taxon>
        <taxon>Philodinidae</taxon>
        <taxon>Rotaria</taxon>
    </lineage>
</organism>
<proteinExistence type="predicted"/>
<accession>A0A814DGP4</accession>
<comment type="caution">
    <text evidence="3">The sequence shown here is derived from an EMBL/GenBank/DDBJ whole genome shotgun (WGS) entry which is preliminary data.</text>
</comment>
<dbReference type="Pfam" id="PF06294">
    <property type="entry name" value="CH_2"/>
    <property type="match status" value="1"/>
</dbReference>
<dbReference type="AlphaFoldDB" id="A0A814DGP4"/>
<feature type="compositionally biased region" description="Polar residues" evidence="1">
    <location>
        <begin position="140"/>
        <end position="170"/>
    </location>
</feature>
<dbReference type="PANTHER" id="PTHR12509:SF9">
    <property type="entry name" value="SPERM FLAGELLAR PROTEIN 1 ISOFORM X1"/>
    <property type="match status" value="1"/>
</dbReference>
<dbReference type="Proteomes" id="UP000663855">
    <property type="component" value="Unassembled WGS sequence"/>
</dbReference>
<evidence type="ECO:0000313" key="4">
    <source>
        <dbReference type="Proteomes" id="UP000663855"/>
    </source>
</evidence>
<dbReference type="InterPro" id="IPR010441">
    <property type="entry name" value="CH_2"/>
</dbReference>
<dbReference type="InterPro" id="IPR036872">
    <property type="entry name" value="CH_dom_sf"/>
</dbReference>
<dbReference type="InterPro" id="IPR001715">
    <property type="entry name" value="CH_dom"/>
</dbReference>
<evidence type="ECO:0000256" key="1">
    <source>
        <dbReference type="SAM" id="MobiDB-lite"/>
    </source>
</evidence>
<evidence type="ECO:0000313" key="3">
    <source>
        <dbReference type="EMBL" id="CAF0955184.1"/>
    </source>
</evidence>